<dbReference type="SMART" id="SM00320">
    <property type="entry name" value="WD40"/>
    <property type="match status" value="6"/>
</dbReference>
<dbReference type="EMBL" id="JAVFKD010000012">
    <property type="protein sequence ID" value="KAK5994047.1"/>
    <property type="molecule type" value="Genomic_DNA"/>
</dbReference>
<dbReference type="Pfam" id="PF24883">
    <property type="entry name" value="NPHP3_N"/>
    <property type="match status" value="1"/>
</dbReference>
<name>A0ABR0SPE5_9HYPO</name>
<dbReference type="Gene3D" id="3.40.50.300">
    <property type="entry name" value="P-loop containing nucleotide triphosphate hydrolases"/>
    <property type="match status" value="1"/>
</dbReference>
<evidence type="ECO:0000259" key="3">
    <source>
        <dbReference type="Pfam" id="PF24883"/>
    </source>
</evidence>
<dbReference type="SUPFAM" id="SSF82171">
    <property type="entry name" value="DPP6 N-terminal domain-like"/>
    <property type="match status" value="1"/>
</dbReference>
<dbReference type="InterPro" id="IPR036322">
    <property type="entry name" value="WD40_repeat_dom_sf"/>
</dbReference>
<proteinExistence type="predicted"/>
<accession>A0ABR0SPE5</accession>
<dbReference type="InterPro" id="IPR001680">
    <property type="entry name" value="WD40_rpt"/>
</dbReference>
<protein>
    <submittedName>
        <fullName evidence="4">Vegetative incompatibility HET-E-1-like protein</fullName>
    </submittedName>
</protein>
<dbReference type="CDD" id="cd00200">
    <property type="entry name" value="WD40"/>
    <property type="match status" value="1"/>
</dbReference>
<dbReference type="SUPFAM" id="SSF50978">
    <property type="entry name" value="WD40 repeat-like"/>
    <property type="match status" value="1"/>
</dbReference>
<evidence type="ECO:0000313" key="5">
    <source>
        <dbReference type="Proteomes" id="UP001338125"/>
    </source>
</evidence>
<dbReference type="Proteomes" id="UP001338125">
    <property type="component" value="Unassembled WGS sequence"/>
</dbReference>
<gene>
    <name evidence="4" type="ORF">PT974_07487</name>
</gene>
<evidence type="ECO:0000313" key="4">
    <source>
        <dbReference type="EMBL" id="KAK5994047.1"/>
    </source>
</evidence>
<dbReference type="SUPFAM" id="SSF52540">
    <property type="entry name" value="P-loop containing nucleoside triphosphate hydrolases"/>
    <property type="match status" value="1"/>
</dbReference>
<dbReference type="PANTHER" id="PTHR19879:SF9">
    <property type="entry name" value="TRANSCRIPTION INITIATION FACTOR TFIID SUBUNIT 5"/>
    <property type="match status" value="1"/>
</dbReference>
<feature type="domain" description="Nephrocystin 3-like N-terminal" evidence="3">
    <location>
        <begin position="162"/>
        <end position="321"/>
    </location>
</feature>
<feature type="repeat" description="WD" evidence="2">
    <location>
        <begin position="961"/>
        <end position="996"/>
    </location>
</feature>
<evidence type="ECO:0000256" key="2">
    <source>
        <dbReference type="PROSITE-ProRule" id="PRU00221"/>
    </source>
</evidence>
<dbReference type="InterPro" id="IPR027417">
    <property type="entry name" value="P-loop_NTPase"/>
</dbReference>
<dbReference type="PANTHER" id="PTHR19879">
    <property type="entry name" value="TRANSCRIPTION INITIATION FACTOR TFIID"/>
    <property type="match status" value="1"/>
</dbReference>
<reference evidence="4 5" key="1">
    <citation type="submission" date="2024-01" db="EMBL/GenBank/DDBJ databases">
        <title>Complete genome of Cladobotryum mycophilum ATHUM6906.</title>
        <authorList>
            <person name="Christinaki A.C."/>
            <person name="Myridakis A.I."/>
            <person name="Kouvelis V.N."/>
        </authorList>
    </citation>
    <scope>NUCLEOTIDE SEQUENCE [LARGE SCALE GENOMIC DNA]</scope>
    <source>
        <strain evidence="4 5">ATHUM6906</strain>
    </source>
</reference>
<dbReference type="InterPro" id="IPR015943">
    <property type="entry name" value="WD40/YVTN_repeat-like_dom_sf"/>
</dbReference>
<organism evidence="4 5">
    <name type="scientific">Cladobotryum mycophilum</name>
    <dbReference type="NCBI Taxonomy" id="491253"/>
    <lineage>
        <taxon>Eukaryota</taxon>
        <taxon>Fungi</taxon>
        <taxon>Dikarya</taxon>
        <taxon>Ascomycota</taxon>
        <taxon>Pezizomycotina</taxon>
        <taxon>Sordariomycetes</taxon>
        <taxon>Hypocreomycetidae</taxon>
        <taxon>Hypocreales</taxon>
        <taxon>Hypocreaceae</taxon>
        <taxon>Cladobotryum</taxon>
    </lineage>
</organism>
<sequence>MDGSGINISNIVQLSGKTIGICVQYVRDVKNAQDAKARLVQEVSRLDIALKYAQDMLEGPQGTYLKASKPLLSAIEQSKSGLQQLYKVLSPNTRTWKWPYQSKDAEATIKNIRQSGICATLVNLRNQAILDRLPVAQGAAFDSYAEEHNPTCHMDTRIELLKEISKWARDPIAKPLFWLNGMAGTGKSTISRTVARRLVEAGQLGGSFFFKRGEADRVNLSKFFTTIATQLVMKQPHVAPHIKEAVDNTPDIGNRAVCEQFETLILGTITKTTLNHILPIVIVIDALDECEEDSDIKLLLQLLARSKDLPSSRLKVFVTGRPELPIRLGFYHAQGTYEDFILHEISRPVIENDINAFLRDQLQMIRKEYNALAPKDRQLEQNWPSDSHIQMLTNMTVPLFIFAATACRFIGERRYGNPKMQLETVLEHKGTAHKSQLDATYLLVLSQQTTGLPSSEVEKIVKQFRQIVGAIVILSTPLSISTLSHLLGTDHVTVGDRLDMLHSVLSIPFSSSSPIRLLHLSFREFLTNTENRESNPFWVDEKETHRELAFHCLRIMDGFLRADMCDLRAPGALRAKLKPKEITSLLPSEIQYACLYWVDHIEQARIESTDGEVIHGFLKRHFLHWLEAMCLIGRAFESVTVIRKLQALATHLESQLKASCEGDTAEVGGDTNLYDFLVDTMRFIRYNVATVDVAPMQIYSSALVFTPTSSLIRKTFRTFIPHWVSLQPKIEDQWDPCLQKLEWENYEPYLVAFSTDSTLLASASRDVGKGTKVRIWRTDTGQLLREIKSDFDTTTGSVAFSADLTSMAISISEKIMVCEIDTCECLQTLVGHEDTVSSLAFSSTDSKLLASGSDDKTVRIWRVGTGECLRRLEADTDGVKLVAISADSTLVASISSFQTLRIWQIGTGKCLHKSKDGDYIQLAVFSSDLKYLAFANIKGIHVRHLNTGKYLQLQRNNLLRIGSIAFSPDAALIVASGEDDGFLEVWQTDTGECLQKIMAHGSIISSLAFSSDSRLVVSCSHDSTVRIWQLNTGKYPQTSESYRRKEDLRGIAFSVNSMLAASCSDQGIVRIWQGSTGECVQESVLGKTRVESKNTFGWDAHDMYQSDAIRSIERRRRGPFTPQTLSMTSWRSDKLLLPEGLKRDKSMFMEEWQEWSARRRNGLGKRDEASRSKSGVSTGEYLEVYLGLETTAVAFSPDSALVAVCIGQRARIWRVNAGEKLETPQVLPTLQDLQTLHRPSKHGNTNSVVFSGDSELLAAS</sequence>
<dbReference type="Pfam" id="PF00400">
    <property type="entry name" value="WD40"/>
    <property type="match status" value="4"/>
</dbReference>
<keyword evidence="5" id="KW-1185">Reference proteome</keyword>
<dbReference type="PROSITE" id="PS50082">
    <property type="entry name" value="WD_REPEATS_2"/>
    <property type="match status" value="4"/>
</dbReference>
<feature type="repeat" description="WD" evidence="2">
    <location>
        <begin position="872"/>
        <end position="913"/>
    </location>
</feature>
<dbReference type="InterPro" id="IPR056884">
    <property type="entry name" value="NPHP3-like_N"/>
</dbReference>
<keyword evidence="2" id="KW-0853">WD repeat</keyword>
<dbReference type="PROSITE" id="PS50294">
    <property type="entry name" value="WD_REPEATS_REGION"/>
    <property type="match status" value="2"/>
</dbReference>
<dbReference type="Gene3D" id="2.130.10.10">
    <property type="entry name" value="YVTN repeat-like/Quinoprotein amine dehydrogenase"/>
    <property type="match status" value="2"/>
</dbReference>
<evidence type="ECO:0000256" key="1">
    <source>
        <dbReference type="ARBA" id="ARBA00022737"/>
    </source>
</evidence>
<comment type="caution">
    <text evidence="4">The sequence shown here is derived from an EMBL/GenBank/DDBJ whole genome shotgun (WGS) entry which is preliminary data.</text>
</comment>
<feature type="repeat" description="WD" evidence="2">
    <location>
        <begin position="829"/>
        <end position="871"/>
    </location>
</feature>
<keyword evidence="1" id="KW-0677">Repeat</keyword>
<feature type="repeat" description="WD" evidence="2">
    <location>
        <begin position="997"/>
        <end position="1038"/>
    </location>
</feature>